<evidence type="ECO:0000313" key="3">
    <source>
        <dbReference type="Proteomes" id="UP000499080"/>
    </source>
</evidence>
<dbReference type="Proteomes" id="UP000499080">
    <property type="component" value="Unassembled WGS sequence"/>
</dbReference>
<organism evidence="1 3">
    <name type="scientific">Araneus ventricosus</name>
    <name type="common">Orbweaver spider</name>
    <name type="synonym">Epeira ventricosa</name>
    <dbReference type="NCBI Taxonomy" id="182803"/>
    <lineage>
        <taxon>Eukaryota</taxon>
        <taxon>Metazoa</taxon>
        <taxon>Ecdysozoa</taxon>
        <taxon>Arthropoda</taxon>
        <taxon>Chelicerata</taxon>
        <taxon>Arachnida</taxon>
        <taxon>Araneae</taxon>
        <taxon>Araneomorphae</taxon>
        <taxon>Entelegynae</taxon>
        <taxon>Araneoidea</taxon>
        <taxon>Araneidae</taxon>
        <taxon>Araneus</taxon>
    </lineage>
</organism>
<dbReference type="EMBL" id="BGPR01040120">
    <property type="protein sequence ID" value="GBO16192.1"/>
    <property type="molecule type" value="Genomic_DNA"/>
</dbReference>
<proteinExistence type="predicted"/>
<comment type="caution">
    <text evidence="1">The sequence shown here is derived from an EMBL/GenBank/DDBJ whole genome shotgun (WGS) entry which is preliminary data.</text>
</comment>
<reference evidence="1 3" key="1">
    <citation type="journal article" date="2019" name="Sci. Rep.">
        <title>Orb-weaving spider Araneus ventricosus genome elucidates the spidroin gene catalogue.</title>
        <authorList>
            <person name="Kono N."/>
            <person name="Nakamura H."/>
            <person name="Ohtoshi R."/>
            <person name="Moran D.A.P."/>
            <person name="Shinohara A."/>
            <person name="Yoshida Y."/>
            <person name="Fujiwara M."/>
            <person name="Mori M."/>
            <person name="Tomita M."/>
            <person name="Arakawa K."/>
        </authorList>
    </citation>
    <scope>NUCLEOTIDE SEQUENCE [LARGE SCALE GENOMIC DNA]</scope>
</reference>
<name>A0A4Y2UVE5_ARAVE</name>
<dbReference type="EMBL" id="BGPR01040116">
    <property type="protein sequence ID" value="GBO16182.1"/>
    <property type="molecule type" value="Genomic_DNA"/>
</dbReference>
<gene>
    <name evidence="1" type="ORF">AVEN_40060_1</name>
    <name evidence="2" type="ORF">AVEN_80694_1</name>
</gene>
<evidence type="ECO:0000313" key="1">
    <source>
        <dbReference type="EMBL" id="GBO16182.1"/>
    </source>
</evidence>
<accession>A0A4Y2UVE5</accession>
<evidence type="ECO:0000313" key="2">
    <source>
        <dbReference type="EMBL" id="GBO16192.1"/>
    </source>
</evidence>
<keyword evidence="3" id="KW-1185">Reference proteome</keyword>
<sequence>MRNTNLLKGLQEGNLSSYSGAKADFCLSNLIDSFMSYKLCQMKIVTDSIFRYAPISHYSKAGRRMAPNCSLLFGWRRFSFKRNTKVSQSPMEEPQE</sequence>
<dbReference type="AlphaFoldDB" id="A0A4Y2UVE5"/>
<protein>
    <submittedName>
        <fullName evidence="1">Uncharacterized protein</fullName>
    </submittedName>
</protein>